<feature type="transmembrane region" description="Helical" evidence="1">
    <location>
        <begin position="156"/>
        <end position="178"/>
    </location>
</feature>
<organism evidence="2 3">
    <name type="scientific">Staphylococcus carnosus</name>
    <dbReference type="NCBI Taxonomy" id="1281"/>
    <lineage>
        <taxon>Bacteria</taxon>
        <taxon>Bacillati</taxon>
        <taxon>Bacillota</taxon>
        <taxon>Bacilli</taxon>
        <taxon>Bacillales</taxon>
        <taxon>Staphylococcaceae</taxon>
        <taxon>Staphylococcus</taxon>
    </lineage>
</organism>
<accession>A0AAJ0NH68</accession>
<dbReference type="AlphaFoldDB" id="A0AAJ0NH68"/>
<sequence length="191" mass="21083">MQNFQNAVDFFKQLIQGNVSYLLITVIVITILLASLTSVAVKSAGNSDESLVAFFFKSLGGELIGAIIFIYFFTALITFIAKIPFLNLHSTNPLILGQEAMIFVITLEILIIPSLVLAIADSVFKTISISIINFILASLIFYVLITLASFKNVLNMPLLILVLIFITGFASYTGFVLIDEMEKSKKKTENE</sequence>
<keyword evidence="1" id="KW-0472">Membrane</keyword>
<keyword evidence="1" id="KW-1133">Transmembrane helix</keyword>
<proteinExistence type="predicted"/>
<gene>
    <name evidence="2" type="ORF">VV61_03565</name>
</gene>
<feature type="transmembrane region" description="Helical" evidence="1">
    <location>
        <begin position="53"/>
        <end position="80"/>
    </location>
</feature>
<comment type="caution">
    <text evidence="2">The sequence shown here is derived from an EMBL/GenBank/DDBJ whole genome shotgun (WGS) entry which is preliminary data.</text>
</comment>
<evidence type="ECO:0000256" key="1">
    <source>
        <dbReference type="SAM" id="Phobius"/>
    </source>
</evidence>
<dbReference type="Proteomes" id="UP000033530">
    <property type="component" value="Unassembled WGS sequence"/>
</dbReference>
<dbReference type="EMBL" id="LAIU01000002">
    <property type="protein sequence ID" value="KKB25693.1"/>
    <property type="molecule type" value="Genomic_DNA"/>
</dbReference>
<evidence type="ECO:0000313" key="2">
    <source>
        <dbReference type="EMBL" id="KKB25693.1"/>
    </source>
</evidence>
<keyword evidence="1" id="KW-0812">Transmembrane</keyword>
<dbReference type="RefSeq" id="WP_046099543.1">
    <property type="nucleotide sequence ID" value="NZ_BKAP01000002.1"/>
</dbReference>
<name>A0AAJ0NH68_STACA</name>
<feature type="transmembrane region" description="Helical" evidence="1">
    <location>
        <begin position="100"/>
        <end position="119"/>
    </location>
</feature>
<feature type="transmembrane region" description="Helical" evidence="1">
    <location>
        <begin position="20"/>
        <end position="41"/>
    </location>
</feature>
<protein>
    <submittedName>
        <fullName evidence="2">Uncharacterized protein</fullName>
    </submittedName>
</protein>
<reference evidence="2 3" key="1">
    <citation type="submission" date="2015-03" db="EMBL/GenBank/DDBJ databases">
        <title>Draft Genome Sequence of S. carnosus subsp. utilis LTH 7013, Isolated from South Tirolean Ham.</title>
        <authorList>
            <person name="Mueller A."/>
            <person name="Huptas C."/>
            <person name="Wenning M."/>
            <person name="Weiss A."/>
            <person name="Schmidt H."/>
        </authorList>
    </citation>
    <scope>NUCLEOTIDE SEQUENCE [LARGE SCALE GENOMIC DNA]</scope>
    <source>
        <strain evidence="2 3">LTH7013</strain>
    </source>
</reference>
<evidence type="ECO:0000313" key="3">
    <source>
        <dbReference type="Proteomes" id="UP000033530"/>
    </source>
</evidence>
<feature type="transmembrane region" description="Helical" evidence="1">
    <location>
        <begin position="131"/>
        <end position="150"/>
    </location>
</feature>